<dbReference type="GO" id="GO:0045296">
    <property type="term" value="F:cadherin binding"/>
    <property type="evidence" value="ECO:0007669"/>
    <property type="project" value="TreeGrafter"/>
</dbReference>
<dbReference type="SMART" id="SM00112">
    <property type="entry name" value="CA"/>
    <property type="match status" value="2"/>
</dbReference>
<dbReference type="FunFam" id="2.60.40.60:FF:000012">
    <property type="entry name" value="Cadherin 24"/>
    <property type="match status" value="1"/>
</dbReference>
<evidence type="ECO:0000256" key="3">
    <source>
        <dbReference type="ARBA" id="ARBA00022692"/>
    </source>
</evidence>
<evidence type="ECO:0000256" key="7">
    <source>
        <dbReference type="ARBA" id="ARBA00022837"/>
    </source>
</evidence>
<dbReference type="EMBL" id="LZPO01117738">
    <property type="protein sequence ID" value="OBS57062.1"/>
    <property type="molecule type" value="Genomic_DNA"/>
</dbReference>
<keyword evidence="11" id="KW-0325">Glycoprotein</keyword>
<evidence type="ECO:0000256" key="1">
    <source>
        <dbReference type="ARBA" id="ARBA00004251"/>
    </source>
</evidence>
<dbReference type="GO" id="GO:0007156">
    <property type="term" value="P:homophilic cell adhesion via plasma membrane adhesion molecules"/>
    <property type="evidence" value="ECO:0007669"/>
    <property type="project" value="InterPro"/>
</dbReference>
<dbReference type="GO" id="GO:0005912">
    <property type="term" value="C:adherens junction"/>
    <property type="evidence" value="ECO:0007669"/>
    <property type="project" value="TreeGrafter"/>
</dbReference>
<dbReference type="PROSITE" id="PS00232">
    <property type="entry name" value="CADHERIN_1"/>
    <property type="match status" value="1"/>
</dbReference>
<evidence type="ECO:0000256" key="11">
    <source>
        <dbReference type="ARBA" id="ARBA00023180"/>
    </source>
</evidence>
<keyword evidence="10" id="KW-0472">Membrane</keyword>
<accession>A0A1A6FVB6</accession>
<keyword evidence="9" id="KW-1133">Transmembrane helix</keyword>
<dbReference type="InterPro" id="IPR015919">
    <property type="entry name" value="Cadherin-like_sf"/>
</dbReference>
<dbReference type="GO" id="GO:0008013">
    <property type="term" value="F:beta-catenin binding"/>
    <property type="evidence" value="ECO:0007669"/>
    <property type="project" value="TreeGrafter"/>
</dbReference>
<evidence type="ECO:0000256" key="8">
    <source>
        <dbReference type="ARBA" id="ARBA00022889"/>
    </source>
</evidence>
<dbReference type="OrthoDB" id="6252479at2759"/>
<keyword evidence="3" id="KW-0812">Transmembrane</keyword>
<keyword evidence="8" id="KW-0130">Cell adhesion</keyword>
<dbReference type="CDD" id="cd11304">
    <property type="entry name" value="Cadherin_repeat"/>
    <property type="match status" value="2"/>
</dbReference>
<sequence>TFVIKVTANDADDPATGYHARILYNLEQGQPYFSVEPTTGVIRISSKMDRELQDTYCVIIKARDMLGQPGSLSGTTTISIMLSDINDNKPIFKESFYRFTVSESAPSGTSIGKIMAYDDDVGENAEMDYSIEEDDSQTFDIITDNDTQEGIVILKKKVDFEQQSHYGIRAKVKNLHVDEELAPAHVNASSTYIKVQVEDEDEPPVFLLPYYVFGIPEEKPYGSMVGTVSAIDTDRRRSPI</sequence>
<evidence type="ECO:0000256" key="9">
    <source>
        <dbReference type="ARBA" id="ARBA00022989"/>
    </source>
</evidence>
<dbReference type="InterPro" id="IPR020894">
    <property type="entry name" value="Cadherin_CS"/>
</dbReference>
<keyword evidence="15" id="KW-1185">Reference proteome</keyword>
<dbReference type="InterPro" id="IPR002126">
    <property type="entry name" value="Cadherin-like_dom"/>
</dbReference>
<dbReference type="GO" id="GO:0016477">
    <property type="term" value="P:cell migration"/>
    <property type="evidence" value="ECO:0007669"/>
    <property type="project" value="TreeGrafter"/>
</dbReference>
<gene>
    <name evidence="14" type="ORF">A6R68_11813</name>
</gene>
<dbReference type="PRINTS" id="PR00205">
    <property type="entry name" value="CADHERIN"/>
</dbReference>
<dbReference type="PROSITE" id="PS50268">
    <property type="entry name" value="CADHERIN_2"/>
    <property type="match status" value="2"/>
</dbReference>
<feature type="domain" description="Cadherin" evidence="13">
    <location>
        <begin position="93"/>
        <end position="206"/>
    </location>
</feature>
<reference evidence="14 15" key="1">
    <citation type="submission" date="2016-06" db="EMBL/GenBank/DDBJ databases">
        <title>The Draft Genome Sequence and Annotation of the Desert Woodrat Neotoma lepida.</title>
        <authorList>
            <person name="Campbell M."/>
            <person name="Oakeson K.F."/>
            <person name="Yandell M."/>
            <person name="Halpert J.R."/>
            <person name="Dearing D."/>
        </authorList>
    </citation>
    <scope>NUCLEOTIDE SEQUENCE [LARGE SCALE GENOMIC DNA]</scope>
    <source>
        <strain evidence="14">417</strain>
        <tissue evidence="14">Liver</tissue>
    </source>
</reference>
<keyword evidence="4" id="KW-0479">Metal-binding</keyword>
<proteinExistence type="predicted"/>
<comment type="caution">
    <text evidence="14">The sequence shown here is derived from an EMBL/GenBank/DDBJ whole genome shotgun (WGS) entry which is preliminary data.</text>
</comment>
<evidence type="ECO:0000256" key="12">
    <source>
        <dbReference type="PROSITE-ProRule" id="PRU00043"/>
    </source>
</evidence>
<dbReference type="SUPFAM" id="SSF49313">
    <property type="entry name" value="Cadherin-like"/>
    <property type="match status" value="3"/>
</dbReference>
<evidence type="ECO:0000313" key="15">
    <source>
        <dbReference type="Proteomes" id="UP000092124"/>
    </source>
</evidence>
<feature type="domain" description="Cadherin" evidence="13">
    <location>
        <begin position="1"/>
        <end position="92"/>
    </location>
</feature>
<dbReference type="Pfam" id="PF00028">
    <property type="entry name" value="Cadherin"/>
    <property type="match status" value="2"/>
</dbReference>
<evidence type="ECO:0000256" key="6">
    <source>
        <dbReference type="ARBA" id="ARBA00022737"/>
    </source>
</evidence>
<dbReference type="GO" id="GO:0016339">
    <property type="term" value="P:calcium-dependent cell-cell adhesion via plasma membrane cell adhesion molecules"/>
    <property type="evidence" value="ECO:0007669"/>
    <property type="project" value="TreeGrafter"/>
</dbReference>
<organism evidence="14 15">
    <name type="scientific">Neotoma lepida</name>
    <name type="common">Desert woodrat</name>
    <dbReference type="NCBI Taxonomy" id="56216"/>
    <lineage>
        <taxon>Eukaryota</taxon>
        <taxon>Metazoa</taxon>
        <taxon>Chordata</taxon>
        <taxon>Craniata</taxon>
        <taxon>Vertebrata</taxon>
        <taxon>Euteleostomi</taxon>
        <taxon>Mammalia</taxon>
        <taxon>Eutheria</taxon>
        <taxon>Euarchontoglires</taxon>
        <taxon>Glires</taxon>
        <taxon>Rodentia</taxon>
        <taxon>Myomorpha</taxon>
        <taxon>Muroidea</taxon>
        <taxon>Cricetidae</taxon>
        <taxon>Neotominae</taxon>
        <taxon>Neotoma</taxon>
    </lineage>
</organism>
<comment type="subcellular location">
    <subcellularLocation>
        <location evidence="1">Cell membrane</location>
        <topology evidence="1">Single-pass type I membrane protein</topology>
    </subcellularLocation>
</comment>
<dbReference type="FunFam" id="2.60.40.60:FF:000123">
    <property type="entry name" value="Protocadherin beta 4"/>
    <property type="match status" value="1"/>
</dbReference>
<feature type="non-terminal residue" evidence="14">
    <location>
        <position position="240"/>
    </location>
</feature>
<dbReference type="Proteomes" id="UP000092124">
    <property type="component" value="Unassembled WGS sequence"/>
</dbReference>
<keyword evidence="5" id="KW-0732">Signal</keyword>
<dbReference type="InterPro" id="IPR039808">
    <property type="entry name" value="Cadherin"/>
</dbReference>
<name>A0A1A6FVB6_NEOLE</name>
<protein>
    <recommendedName>
        <fullName evidence="13">Cadherin domain-containing protein</fullName>
    </recommendedName>
</protein>
<keyword evidence="6" id="KW-0677">Repeat</keyword>
<evidence type="ECO:0000256" key="10">
    <source>
        <dbReference type="ARBA" id="ARBA00023136"/>
    </source>
</evidence>
<dbReference type="AlphaFoldDB" id="A0A1A6FVB6"/>
<evidence type="ECO:0000256" key="4">
    <source>
        <dbReference type="ARBA" id="ARBA00022723"/>
    </source>
</evidence>
<dbReference type="GO" id="GO:0000902">
    <property type="term" value="P:cell morphogenesis"/>
    <property type="evidence" value="ECO:0007669"/>
    <property type="project" value="TreeGrafter"/>
</dbReference>
<evidence type="ECO:0000256" key="5">
    <source>
        <dbReference type="ARBA" id="ARBA00022729"/>
    </source>
</evidence>
<evidence type="ECO:0000313" key="14">
    <source>
        <dbReference type="EMBL" id="OBS57062.1"/>
    </source>
</evidence>
<dbReference type="Gene3D" id="2.60.40.60">
    <property type="entry name" value="Cadherins"/>
    <property type="match status" value="3"/>
</dbReference>
<evidence type="ECO:0000256" key="2">
    <source>
        <dbReference type="ARBA" id="ARBA00022475"/>
    </source>
</evidence>
<dbReference type="GO" id="GO:0034332">
    <property type="term" value="P:adherens junction organization"/>
    <property type="evidence" value="ECO:0007669"/>
    <property type="project" value="TreeGrafter"/>
</dbReference>
<dbReference type="GO" id="GO:0005509">
    <property type="term" value="F:calcium ion binding"/>
    <property type="evidence" value="ECO:0007669"/>
    <property type="project" value="UniProtKB-UniRule"/>
</dbReference>
<keyword evidence="7 12" id="KW-0106">Calcium</keyword>
<dbReference type="STRING" id="56216.A0A1A6FVB6"/>
<keyword evidence="2" id="KW-1003">Cell membrane</keyword>
<dbReference type="PANTHER" id="PTHR24027">
    <property type="entry name" value="CADHERIN-23"/>
    <property type="match status" value="1"/>
</dbReference>
<dbReference type="GO" id="GO:0044331">
    <property type="term" value="P:cell-cell adhesion mediated by cadherin"/>
    <property type="evidence" value="ECO:0007669"/>
    <property type="project" value="TreeGrafter"/>
</dbReference>
<feature type="non-terminal residue" evidence="14">
    <location>
        <position position="1"/>
    </location>
</feature>
<dbReference type="GO" id="GO:0016342">
    <property type="term" value="C:catenin complex"/>
    <property type="evidence" value="ECO:0007669"/>
    <property type="project" value="TreeGrafter"/>
</dbReference>
<dbReference type="GO" id="GO:0007043">
    <property type="term" value="P:cell-cell junction assembly"/>
    <property type="evidence" value="ECO:0007669"/>
    <property type="project" value="TreeGrafter"/>
</dbReference>
<evidence type="ECO:0000259" key="13">
    <source>
        <dbReference type="PROSITE" id="PS50268"/>
    </source>
</evidence>
<dbReference type="PANTHER" id="PTHR24027:SF323">
    <property type="entry name" value="CADHERIN-19"/>
    <property type="match status" value="1"/>
</dbReference>